<evidence type="ECO:0000313" key="1">
    <source>
        <dbReference type="EMBL" id="VEH14218.1"/>
    </source>
</evidence>
<name>A0A448L2P1_9BACT</name>
<dbReference type="AlphaFoldDB" id="A0A448L2P1"/>
<protein>
    <submittedName>
        <fullName evidence="1">Uncharacterized protein</fullName>
    </submittedName>
</protein>
<dbReference type="EMBL" id="LR134384">
    <property type="protein sequence ID" value="VEH14218.1"/>
    <property type="molecule type" value="Genomic_DNA"/>
</dbReference>
<dbReference type="KEGG" id="poc:NCTC13071_00185"/>
<sequence length="38" mass="4293">MSTAYRCVEHEPPDEVIGQQTVVLPTSEKNDVYQSDLL</sequence>
<evidence type="ECO:0000313" key="2">
    <source>
        <dbReference type="Proteomes" id="UP000274578"/>
    </source>
</evidence>
<accession>A0A448L2P1</accession>
<dbReference type="Proteomes" id="UP000274578">
    <property type="component" value="Chromosome 1"/>
</dbReference>
<organism evidence="1 2">
    <name type="scientific">Segatella oris</name>
    <dbReference type="NCBI Taxonomy" id="28135"/>
    <lineage>
        <taxon>Bacteria</taxon>
        <taxon>Pseudomonadati</taxon>
        <taxon>Bacteroidota</taxon>
        <taxon>Bacteroidia</taxon>
        <taxon>Bacteroidales</taxon>
        <taxon>Prevotellaceae</taxon>
        <taxon>Segatella</taxon>
    </lineage>
</organism>
<reference evidence="1 2" key="1">
    <citation type="submission" date="2018-12" db="EMBL/GenBank/DDBJ databases">
        <authorList>
            <consortium name="Pathogen Informatics"/>
        </authorList>
    </citation>
    <scope>NUCLEOTIDE SEQUENCE [LARGE SCALE GENOMIC DNA]</scope>
    <source>
        <strain evidence="1 2">NCTC13071</strain>
    </source>
</reference>
<proteinExistence type="predicted"/>
<gene>
    <name evidence="1" type="ORF">NCTC13071_00185</name>
</gene>